<feature type="compositionally biased region" description="Basic and acidic residues" evidence="1">
    <location>
        <begin position="191"/>
        <end position="204"/>
    </location>
</feature>
<reference evidence="3" key="1">
    <citation type="submission" date="2016-10" db="EMBL/GenBank/DDBJ databases">
        <authorList>
            <person name="de Groot N.N."/>
        </authorList>
    </citation>
    <scope>NUCLEOTIDE SEQUENCE [LARGE SCALE GENOMIC DNA]</scope>
    <source>
        <strain evidence="3">CPCC 202695</strain>
    </source>
</reference>
<dbReference type="AlphaFoldDB" id="A0A1H1P9L7"/>
<proteinExistence type="predicted"/>
<evidence type="ECO:0000313" key="2">
    <source>
        <dbReference type="EMBL" id="MCP2367975.1"/>
    </source>
</evidence>
<feature type="region of interest" description="Disordered" evidence="1">
    <location>
        <begin position="169"/>
        <end position="314"/>
    </location>
</feature>
<name>A0A1H1P9L7_9MICO</name>
<gene>
    <name evidence="2" type="ORF">BCL57_002134</name>
    <name evidence="3" type="ORF">SAMN04489721_0727</name>
</gene>
<dbReference type="RefSeq" id="WP_092669353.1">
    <property type="nucleotide sequence ID" value="NZ_BMDN01000003.1"/>
</dbReference>
<reference evidence="2" key="3">
    <citation type="submission" date="2022-06" db="EMBL/GenBank/DDBJ databases">
        <title>Genomic Encyclopedia of Type Strains, Phase III (KMG-III): the genomes of soil and plant-associated and newly described type strains.</title>
        <authorList>
            <person name="Whitman W."/>
        </authorList>
    </citation>
    <scope>NUCLEOTIDE SEQUENCE</scope>
    <source>
        <strain evidence="2">CPCC 202695</strain>
    </source>
</reference>
<accession>A0A1H1P9L7</accession>
<dbReference type="Proteomes" id="UP000199482">
    <property type="component" value="Chromosome I"/>
</dbReference>
<dbReference type="Proteomes" id="UP000893823">
    <property type="component" value="Unassembled WGS sequence"/>
</dbReference>
<feature type="compositionally biased region" description="Basic and acidic residues" evidence="1">
    <location>
        <begin position="212"/>
        <end position="301"/>
    </location>
</feature>
<evidence type="ECO:0000313" key="4">
    <source>
        <dbReference type="Proteomes" id="UP000199482"/>
    </source>
</evidence>
<feature type="compositionally biased region" description="Acidic residues" evidence="1">
    <location>
        <begin position="302"/>
        <end position="314"/>
    </location>
</feature>
<evidence type="ECO:0000313" key="3">
    <source>
        <dbReference type="EMBL" id="SDS07329.1"/>
    </source>
</evidence>
<dbReference type="EMBL" id="SODL02000003">
    <property type="protein sequence ID" value="MCP2367975.1"/>
    <property type="molecule type" value="Genomic_DNA"/>
</dbReference>
<keyword evidence="5" id="KW-1185">Reference proteome</keyword>
<sequence>MATTDALTEAADALYALVPEEFTAARNARAAEAKPGDPALAKRIAALKRPSPSAWIVNRLAREHADRVADLAGLGGELADAQASGDGRAMTALVAERREIVGDLLRAAVEVADAADRSPSRAVLDEVERTLVAATVSEDAGVVVRTGRLVRALQAVGSDVDLDGAVAGEASAAPPRARPKRAGAPTTGEPGVEKNAAKGTAKGDEEAEADAAAERRAARDRAEAALREAREHADETRGTLDAATERLEAATRRLESLREERDELERRLDELRDELGDADREARTARREHESATDANDRAEVGVEDAEDELAELD</sequence>
<evidence type="ECO:0000313" key="5">
    <source>
        <dbReference type="Proteomes" id="UP000893823"/>
    </source>
</evidence>
<protein>
    <submittedName>
        <fullName evidence="2">Flagellin-like hook-associated protein FlgL</fullName>
    </submittedName>
</protein>
<dbReference type="STRING" id="589382.SAMN04489721_0727"/>
<dbReference type="OrthoDB" id="3541690at2"/>
<dbReference type="EMBL" id="LT629755">
    <property type="protein sequence ID" value="SDS07329.1"/>
    <property type="molecule type" value="Genomic_DNA"/>
</dbReference>
<organism evidence="3 4">
    <name type="scientific">Agromyces flavus</name>
    <dbReference type="NCBI Taxonomy" id="589382"/>
    <lineage>
        <taxon>Bacteria</taxon>
        <taxon>Bacillati</taxon>
        <taxon>Actinomycetota</taxon>
        <taxon>Actinomycetes</taxon>
        <taxon>Micrococcales</taxon>
        <taxon>Microbacteriaceae</taxon>
        <taxon>Agromyces</taxon>
    </lineage>
</organism>
<evidence type="ECO:0000256" key="1">
    <source>
        <dbReference type="SAM" id="MobiDB-lite"/>
    </source>
</evidence>
<reference evidence="4" key="2">
    <citation type="submission" date="2016-10" db="EMBL/GenBank/DDBJ databases">
        <authorList>
            <person name="Varghese N."/>
            <person name="Submissions S."/>
        </authorList>
    </citation>
    <scope>NUCLEOTIDE SEQUENCE [LARGE SCALE GENOMIC DNA]</scope>
    <source>
        <strain evidence="4">CPCC 202695</strain>
    </source>
</reference>